<dbReference type="EMBL" id="JAJUBB010000081">
    <property type="protein sequence ID" value="MDD1784474.1"/>
    <property type="molecule type" value="Genomic_DNA"/>
</dbReference>
<proteinExistence type="predicted"/>
<evidence type="ECO:0000256" key="1">
    <source>
        <dbReference type="SAM" id="MobiDB-lite"/>
    </source>
</evidence>
<keyword evidence="3" id="KW-1185">Reference proteome</keyword>
<comment type="caution">
    <text evidence="2">The sequence shown here is derived from an EMBL/GenBank/DDBJ whole genome shotgun (WGS) entry which is preliminary data.</text>
</comment>
<gene>
    <name evidence="2" type="ORF">LRP49_25200</name>
</gene>
<dbReference type="InterPro" id="IPR013783">
    <property type="entry name" value="Ig-like_fold"/>
</dbReference>
<protein>
    <submittedName>
        <fullName evidence="2">VCBS domain-containing protein</fullName>
    </submittedName>
</protein>
<reference evidence="2" key="1">
    <citation type="submission" date="2021-12" db="EMBL/GenBank/DDBJ databases">
        <title>Enterovibrio ZSDZ35 sp. nov. and Enterovibrio ZSDZ42 sp. nov., isolated from coastal seawater in Qingdao.</title>
        <authorList>
            <person name="Zhang P."/>
        </authorList>
    </citation>
    <scope>NUCLEOTIDE SEQUENCE</scope>
    <source>
        <strain evidence="2">ZSDZ35</strain>
    </source>
</reference>
<feature type="non-terminal residue" evidence="2">
    <location>
        <position position="122"/>
    </location>
</feature>
<sequence length="122" mass="11805">GTDDAAVITGDTTGGLTEDAGAQTATGILTITDADTGETPTIPNGTLAGDYGSLTLVDGAWTYTADSASIQSLADGDTATDTITVTASDGTTQDIVITITGTDDAAVITGDTTGGLTEDAGA</sequence>
<name>A0ABT5QU85_9GAMM</name>
<dbReference type="Proteomes" id="UP001149821">
    <property type="component" value="Unassembled WGS sequence"/>
</dbReference>
<evidence type="ECO:0000313" key="2">
    <source>
        <dbReference type="EMBL" id="MDD1784474.1"/>
    </source>
</evidence>
<evidence type="ECO:0000313" key="3">
    <source>
        <dbReference type="Proteomes" id="UP001149821"/>
    </source>
</evidence>
<accession>A0ABT5QU85</accession>
<dbReference type="RefSeq" id="WP_274146422.1">
    <property type="nucleotide sequence ID" value="NZ_JAJUBB010000081.1"/>
</dbReference>
<dbReference type="NCBIfam" id="TIGR01965">
    <property type="entry name" value="VCBS_repeat"/>
    <property type="match status" value="1"/>
</dbReference>
<feature type="region of interest" description="Disordered" evidence="1">
    <location>
        <begin position="1"/>
        <end position="20"/>
    </location>
</feature>
<organism evidence="2 3">
    <name type="scientific">Enterovibrio qingdaonensis</name>
    <dbReference type="NCBI Taxonomy" id="2899818"/>
    <lineage>
        <taxon>Bacteria</taxon>
        <taxon>Pseudomonadati</taxon>
        <taxon>Pseudomonadota</taxon>
        <taxon>Gammaproteobacteria</taxon>
        <taxon>Vibrionales</taxon>
        <taxon>Vibrionaceae</taxon>
        <taxon>Enterovibrio</taxon>
    </lineage>
</organism>
<dbReference type="Gene3D" id="2.60.40.10">
    <property type="entry name" value="Immunoglobulins"/>
    <property type="match status" value="1"/>
</dbReference>
<feature type="non-terminal residue" evidence="2">
    <location>
        <position position="1"/>
    </location>
</feature>
<dbReference type="InterPro" id="IPR010221">
    <property type="entry name" value="VCBS_dom"/>
</dbReference>